<keyword evidence="1" id="KW-0479">Metal-binding</keyword>
<dbReference type="OrthoDB" id="299997at2759"/>
<dbReference type="AlphaFoldDB" id="A0A0C3PPD9"/>
<feature type="region of interest" description="Disordered" evidence="2">
    <location>
        <begin position="54"/>
        <end position="105"/>
    </location>
</feature>
<dbReference type="InParanoid" id="A0A0C3PPD9"/>
<organism evidence="4 5">
    <name type="scientific">Pisolithus tinctorius Marx 270</name>
    <dbReference type="NCBI Taxonomy" id="870435"/>
    <lineage>
        <taxon>Eukaryota</taxon>
        <taxon>Fungi</taxon>
        <taxon>Dikarya</taxon>
        <taxon>Basidiomycota</taxon>
        <taxon>Agaricomycotina</taxon>
        <taxon>Agaricomycetes</taxon>
        <taxon>Agaricomycetidae</taxon>
        <taxon>Boletales</taxon>
        <taxon>Sclerodermatineae</taxon>
        <taxon>Pisolithaceae</taxon>
        <taxon>Pisolithus</taxon>
    </lineage>
</organism>
<name>A0A0C3PPD9_PISTI</name>
<dbReference type="InterPro" id="IPR033511">
    <property type="entry name" value="Cdc24/Scd1_PH_dom"/>
</dbReference>
<dbReference type="SUPFAM" id="SSF53300">
    <property type="entry name" value="vWA-like"/>
    <property type="match status" value="1"/>
</dbReference>
<evidence type="ECO:0000313" key="5">
    <source>
        <dbReference type="Proteomes" id="UP000054217"/>
    </source>
</evidence>
<protein>
    <recommendedName>
        <fullName evidence="3">RING-type domain-containing protein</fullName>
    </recommendedName>
</protein>
<dbReference type="SMART" id="SM00184">
    <property type="entry name" value="RING"/>
    <property type="match status" value="1"/>
</dbReference>
<dbReference type="HOGENOM" id="CLU_003080_0_0_1"/>
<dbReference type="SUPFAM" id="SSF50729">
    <property type="entry name" value="PH domain-like"/>
    <property type="match status" value="1"/>
</dbReference>
<evidence type="ECO:0000259" key="3">
    <source>
        <dbReference type="PROSITE" id="PS50089"/>
    </source>
</evidence>
<keyword evidence="1" id="KW-0862">Zinc</keyword>
<dbReference type="CDD" id="cd13246">
    <property type="entry name" value="PH_Scd1"/>
    <property type="match status" value="1"/>
</dbReference>
<dbReference type="InterPro" id="IPR011993">
    <property type="entry name" value="PH-like_dom_sf"/>
</dbReference>
<dbReference type="PROSITE" id="PS50089">
    <property type="entry name" value="ZF_RING_2"/>
    <property type="match status" value="1"/>
</dbReference>
<dbReference type="STRING" id="870435.A0A0C3PPD9"/>
<dbReference type="InterPro" id="IPR051266">
    <property type="entry name" value="CLCR"/>
</dbReference>
<feature type="compositionally biased region" description="Low complexity" evidence="2">
    <location>
        <begin position="61"/>
        <end position="79"/>
    </location>
</feature>
<dbReference type="InterPro" id="IPR036465">
    <property type="entry name" value="vWFA_dom_sf"/>
</dbReference>
<dbReference type="Proteomes" id="UP000054217">
    <property type="component" value="Unassembled WGS sequence"/>
</dbReference>
<keyword evidence="5" id="KW-1185">Reference proteome</keyword>
<reference evidence="4 5" key="1">
    <citation type="submission" date="2014-04" db="EMBL/GenBank/DDBJ databases">
        <authorList>
            <consortium name="DOE Joint Genome Institute"/>
            <person name="Kuo A."/>
            <person name="Kohler A."/>
            <person name="Costa M.D."/>
            <person name="Nagy L.G."/>
            <person name="Floudas D."/>
            <person name="Copeland A."/>
            <person name="Barry K.W."/>
            <person name="Cichocki N."/>
            <person name="Veneault-Fourrey C."/>
            <person name="LaButti K."/>
            <person name="Lindquist E.A."/>
            <person name="Lipzen A."/>
            <person name="Lundell T."/>
            <person name="Morin E."/>
            <person name="Murat C."/>
            <person name="Sun H."/>
            <person name="Tunlid A."/>
            <person name="Henrissat B."/>
            <person name="Grigoriev I.V."/>
            <person name="Hibbett D.S."/>
            <person name="Martin F."/>
            <person name="Nordberg H.P."/>
            <person name="Cantor M.N."/>
            <person name="Hua S.X."/>
        </authorList>
    </citation>
    <scope>NUCLEOTIDE SEQUENCE [LARGE SCALE GENOMIC DNA]</scope>
    <source>
        <strain evidence="4 5">Marx 270</strain>
    </source>
</reference>
<evidence type="ECO:0000256" key="1">
    <source>
        <dbReference type="PROSITE-ProRule" id="PRU00175"/>
    </source>
</evidence>
<reference evidence="5" key="2">
    <citation type="submission" date="2015-01" db="EMBL/GenBank/DDBJ databases">
        <title>Evolutionary Origins and Diversification of the Mycorrhizal Mutualists.</title>
        <authorList>
            <consortium name="DOE Joint Genome Institute"/>
            <consortium name="Mycorrhizal Genomics Consortium"/>
            <person name="Kohler A."/>
            <person name="Kuo A."/>
            <person name="Nagy L.G."/>
            <person name="Floudas D."/>
            <person name="Copeland A."/>
            <person name="Barry K.W."/>
            <person name="Cichocki N."/>
            <person name="Veneault-Fourrey C."/>
            <person name="LaButti K."/>
            <person name="Lindquist E.A."/>
            <person name="Lipzen A."/>
            <person name="Lundell T."/>
            <person name="Morin E."/>
            <person name="Murat C."/>
            <person name="Riley R."/>
            <person name="Ohm R."/>
            <person name="Sun H."/>
            <person name="Tunlid A."/>
            <person name="Henrissat B."/>
            <person name="Grigoriev I.V."/>
            <person name="Hibbett D.S."/>
            <person name="Martin F."/>
        </authorList>
    </citation>
    <scope>NUCLEOTIDE SEQUENCE [LARGE SCALE GENOMIC DNA]</scope>
    <source>
        <strain evidence="5">Marx 270</strain>
    </source>
</reference>
<dbReference type="GO" id="GO:0008270">
    <property type="term" value="F:zinc ion binding"/>
    <property type="evidence" value="ECO:0007669"/>
    <property type="project" value="UniProtKB-KW"/>
</dbReference>
<evidence type="ECO:0000313" key="4">
    <source>
        <dbReference type="EMBL" id="KIO10791.1"/>
    </source>
</evidence>
<dbReference type="GO" id="GO:0005085">
    <property type="term" value="F:guanyl-nucleotide exchange factor activity"/>
    <property type="evidence" value="ECO:0007669"/>
    <property type="project" value="InterPro"/>
</dbReference>
<dbReference type="SUPFAM" id="SSF57850">
    <property type="entry name" value="RING/U-box"/>
    <property type="match status" value="1"/>
</dbReference>
<proteinExistence type="predicted"/>
<dbReference type="EMBL" id="KN831951">
    <property type="protein sequence ID" value="KIO10791.1"/>
    <property type="molecule type" value="Genomic_DNA"/>
</dbReference>
<keyword evidence="1" id="KW-0863">Zinc-finger</keyword>
<evidence type="ECO:0000256" key="2">
    <source>
        <dbReference type="SAM" id="MobiDB-lite"/>
    </source>
</evidence>
<sequence>MTSYTPSNEWTFRNNNPSPGLDVVTAARPPPKSPRLRNSTLKVFQSVFNRHNTTRSHHTAATPSLHSSFSASSARLADSTSPIQHPFAPMPPAPVPVVSSHDPADDEQECPVCLEPLSFSFRLPGEKPHVVPECGHSLHEACFTAVYGPPPGQSRSATPRKSNLGVCGVCRRPMKIADGDHSKTNKLAALTGMGDPQAPAVYPGRDSPAARSGRSQPQLPCSPTDDDPVDHATSVKSNPSDTGYIIAPSIQVRPEFSTIVRTGEQTQPITCIVIIELPARRGNTHIPAPLLSESYGIQNGPSHPHIDADQQPVPRAPDRPHQYPSQERWAPPHNGSETDLSRYTPNMAPEDDSPFNSIVEDLRNRIADWKGHALSELGPLLMYDLLSVRRDTLVREFFVYLFKEAIICVAEEKKRPLGRFLPSPSYNDSSAASTGSSSPSKGVLRLKGRIYVRHIKRLHVSTSGDMSLTIEMEDERLDSFILVFKDRSSLESWKGQIQSLVASFQQPPGSQQNSFDRGLDIEEFGGSGKAARMLSGSTGSTNTSAVDSLQGFARSTTSSSTSHHSVPRVLQSKLQTLGEEAVMTNYDTPLVTPHVSSGSSNSLAPLLHPPLDLMLIVSLPPPNAPRSTAELKIRVIKTSLDFILASLGNRDRLSLVTFEVGTGGRVRRTPYLCVGKTQSRGRLQKFIYDTGRMDDPNMEDEFLIRASKDEKTDVVTAVNHGLDVVLQRKSRNPVSGMILVSDAADSTRRAQMDLVLARAEAANMPIHSFGYGRSHDPASLWLMSNHTSGTYTFVKDWYDLRVCLAGCIGGMMSIGLLNMKLHIRIVDGQRFRIRKVSGGPLPILSTDGQNVDIDVGELRYGECKEMLIECELDNRETRRQGAFQNSNRALNATDQFVQSMGLEALSIDDSTDLVDGMMDRMIDEVPVFEVDGSFFDPSAGKHISRLAHPVLLTITLLPSNLSNSSKQPKPSDPVIVRRRMELLASDMITRALVLVSRKNYPQAQKIINETKRILHTVLQNISRALPLPNNEGSTLRNRKELLTLSAVRAMQAMLQDLQILSEALEENVELFAHDQRNFGAQQVCFQSSLMFMWRKMTWIWQAMILRDQKSWTNRSATERLFWKIDNSIELATRSTDWVPRD</sequence>
<feature type="compositionally biased region" description="Polar residues" evidence="2">
    <location>
        <begin position="1"/>
        <end position="18"/>
    </location>
</feature>
<accession>A0A0C3PPD9</accession>
<dbReference type="InterPro" id="IPR001841">
    <property type="entry name" value="Znf_RING"/>
</dbReference>
<gene>
    <name evidence="4" type="ORF">M404DRAFT_21018</name>
</gene>
<dbReference type="InterPro" id="IPR013083">
    <property type="entry name" value="Znf_RING/FYVE/PHD"/>
</dbReference>
<dbReference type="PANTHER" id="PTHR10579:SF43">
    <property type="entry name" value="ZINC FINGER (C3HC4-TYPE RING FINGER) FAMILY PROTEIN"/>
    <property type="match status" value="1"/>
</dbReference>
<feature type="region of interest" description="Disordered" evidence="2">
    <location>
        <begin position="1"/>
        <end position="39"/>
    </location>
</feature>
<feature type="region of interest" description="Disordered" evidence="2">
    <location>
        <begin position="290"/>
        <end position="340"/>
    </location>
</feature>
<feature type="region of interest" description="Disordered" evidence="2">
    <location>
        <begin position="190"/>
        <end position="245"/>
    </location>
</feature>
<dbReference type="Pfam" id="PF15411">
    <property type="entry name" value="PH_10"/>
    <property type="match status" value="1"/>
</dbReference>
<dbReference type="Gene3D" id="2.30.29.30">
    <property type="entry name" value="Pleckstrin-homology domain (PH domain)/Phosphotyrosine-binding domain (PTB)"/>
    <property type="match status" value="1"/>
</dbReference>
<dbReference type="PANTHER" id="PTHR10579">
    <property type="entry name" value="CALCIUM-ACTIVATED CHLORIDE CHANNEL REGULATOR"/>
    <property type="match status" value="1"/>
</dbReference>
<dbReference type="Gene3D" id="3.30.40.10">
    <property type="entry name" value="Zinc/RING finger domain, C3HC4 (zinc finger)"/>
    <property type="match status" value="1"/>
</dbReference>
<feature type="domain" description="RING-type" evidence="3">
    <location>
        <begin position="110"/>
        <end position="171"/>
    </location>
</feature>
<dbReference type="Gene3D" id="3.40.50.410">
    <property type="entry name" value="von Willebrand factor, type A domain"/>
    <property type="match status" value="1"/>
</dbReference>